<dbReference type="RefSeq" id="WP_154514629.1">
    <property type="nucleotide sequence ID" value="NZ_JAQXUV010000040.1"/>
</dbReference>
<evidence type="ECO:0000259" key="3">
    <source>
        <dbReference type="Pfam" id="PF13349"/>
    </source>
</evidence>
<proteinExistence type="predicted"/>
<keyword evidence="2" id="KW-0472">Membrane</keyword>
<keyword evidence="2" id="KW-1133">Transmembrane helix</keyword>
<gene>
    <name evidence="4" type="ORF">FYJ79_03745</name>
</gene>
<accession>A0A844FS02</accession>
<evidence type="ECO:0000313" key="5">
    <source>
        <dbReference type="Proteomes" id="UP000442619"/>
    </source>
</evidence>
<evidence type="ECO:0000313" key="4">
    <source>
        <dbReference type="EMBL" id="MST88697.1"/>
    </source>
</evidence>
<feature type="domain" description="DUF4097" evidence="3">
    <location>
        <begin position="57"/>
        <end position="219"/>
    </location>
</feature>
<feature type="region of interest" description="Disordered" evidence="1">
    <location>
        <begin position="232"/>
        <end position="254"/>
    </location>
</feature>
<reference evidence="4 5" key="1">
    <citation type="submission" date="2019-08" db="EMBL/GenBank/DDBJ databases">
        <title>In-depth cultivation of the pig gut microbiome towards novel bacterial diversity and tailored functional studies.</title>
        <authorList>
            <person name="Wylensek D."/>
            <person name="Hitch T.C.A."/>
            <person name="Clavel T."/>
        </authorList>
    </citation>
    <scope>NUCLEOTIDE SEQUENCE [LARGE SCALE GENOMIC DNA]</scope>
    <source>
        <strain evidence="4 5">CA-Schmier-601-WT-3</strain>
    </source>
</reference>
<comment type="caution">
    <text evidence="4">The sequence shown here is derived from an EMBL/GenBank/DDBJ whole genome shotgun (WGS) entry which is preliminary data.</text>
</comment>
<feature type="transmembrane region" description="Helical" evidence="2">
    <location>
        <begin position="6"/>
        <end position="25"/>
    </location>
</feature>
<keyword evidence="2" id="KW-0812">Transmembrane</keyword>
<sequence length="254" mass="27535">MKRKHIIFLVIIIVIGIVALFYGAMRHLDITMDNGRFSISMDSPKKATVHKNLEAFDSIDIKLNNADIELKSGNNYALFYHGKKDECPTATIKDGLLTIKESHTHSLSNNNPELVITIPKNINTLENVSLVSSDGDITIDPINKLSIHALTMDSSNGDLDLEQSIVNNLIATSSNGDIDVEDSSLTTSSLKTSNGDISVSLADHLNNYFVSVKSDSGDISIGDNDYDSGSIQVGHGSQKITAQTDNGDIDIEND</sequence>
<evidence type="ECO:0000256" key="1">
    <source>
        <dbReference type="SAM" id="MobiDB-lite"/>
    </source>
</evidence>
<organism evidence="4 5">
    <name type="scientific">Sharpea porci</name>
    <dbReference type="NCBI Taxonomy" id="2652286"/>
    <lineage>
        <taxon>Bacteria</taxon>
        <taxon>Bacillati</taxon>
        <taxon>Bacillota</taxon>
        <taxon>Erysipelotrichia</taxon>
        <taxon>Erysipelotrichales</taxon>
        <taxon>Coprobacillaceae</taxon>
        <taxon>Sharpea</taxon>
    </lineage>
</organism>
<dbReference type="InterPro" id="IPR025164">
    <property type="entry name" value="Toastrack_DUF4097"/>
</dbReference>
<dbReference type="Proteomes" id="UP000442619">
    <property type="component" value="Unassembled WGS sequence"/>
</dbReference>
<dbReference type="AlphaFoldDB" id="A0A844FS02"/>
<protein>
    <submittedName>
        <fullName evidence="4">DUF4097 domain-containing protein</fullName>
    </submittedName>
</protein>
<evidence type="ECO:0000256" key="2">
    <source>
        <dbReference type="SAM" id="Phobius"/>
    </source>
</evidence>
<name>A0A844FS02_9FIRM</name>
<keyword evidence="5" id="KW-1185">Reference proteome</keyword>
<dbReference type="Pfam" id="PF13349">
    <property type="entry name" value="DUF4097"/>
    <property type="match status" value="1"/>
</dbReference>
<dbReference type="EMBL" id="VUNM01000005">
    <property type="protein sequence ID" value="MST88697.1"/>
    <property type="molecule type" value="Genomic_DNA"/>
</dbReference>